<dbReference type="InterPro" id="IPR006542">
    <property type="entry name" value="DUF1093"/>
</dbReference>
<dbReference type="PANTHER" id="PTHR36433:SF2">
    <property type="entry name" value="YXEA FAMILY PROTEIN"/>
    <property type="match status" value="1"/>
</dbReference>
<dbReference type="SUPFAM" id="SSF159121">
    <property type="entry name" value="BC4932-like"/>
    <property type="match status" value="1"/>
</dbReference>
<accession>A0ABW4B956</accession>
<evidence type="ECO:0000313" key="2">
    <source>
        <dbReference type="Proteomes" id="UP001597249"/>
    </source>
</evidence>
<keyword evidence="2" id="KW-1185">Reference proteome</keyword>
<evidence type="ECO:0000313" key="1">
    <source>
        <dbReference type="EMBL" id="MFD1393339.1"/>
    </source>
</evidence>
<dbReference type="RefSeq" id="WP_125585478.1">
    <property type="nucleotide sequence ID" value="NZ_JBHTMO010000022.1"/>
</dbReference>
<dbReference type="Gene3D" id="2.40.50.480">
    <property type="match status" value="1"/>
</dbReference>
<dbReference type="InterPro" id="IPR036166">
    <property type="entry name" value="YxeA-like_sf"/>
</dbReference>
<gene>
    <name evidence="1" type="ORF">ACFQ3L_07105</name>
</gene>
<dbReference type="Proteomes" id="UP001597249">
    <property type="component" value="Unassembled WGS sequence"/>
</dbReference>
<dbReference type="PANTHER" id="PTHR36433">
    <property type="entry name" value="HYPOTHETICAL CYTOSOLIC PROTEIN"/>
    <property type="match status" value="1"/>
</dbReference>
<name>A0ABW4B956_9LACO</name>
<comment type="caution">
    <text evidence="1">The sequence shown here is derived from an EMBL/GenBank/DDBJ whole genome shotgun (WGS) entry which is preliminary data.</text>
</comment>
<organism evidence="1 2">
    <name type="scientific">Lacticaseibacillus jixianensis</name>
    <dbReference type="NCBI Taxonomy" id="2486012"/>
    <lineage>
        <taxon>Bacteria</taxon>
        <taxon>Bacillati</taxon>
        <taxon>Bacillota</taxon>
        <taxon>Bacilli</taxon>
        <taxon>Lactobacillales</taxon>
        <taxon>Lactobacillaceae</taxon>
        <taxon>Lacticaseibacillus</taxon>
    </lineage>
</organism>
<reference evidence="2" key="1">
    <citation type="journal article" date="2019" name="Int. J. Syst. Evol. Microbiol.">
        <title>The Global Catalogue of Microorganisms (GCM) 10K type strain sequencing project: providing services to taxonomists for standard genome sequencing and annotation.</title>
        <authorList>
            <consortium name="The Broad Institute Genomics Platform"/>
            <consortium name="The Broad Institute Genome Sequencing Center for Infectious Disease"/>
            <person name="Wu L."/>
            <person name="Ma J."/>
        </authorList>
    </citation>
    <scope>NUCLEOTIDE SEQUENCE [LARGE SCALE GENOMIC DNA]</scope>
    <source>
        <strain evidence="2">CCM 8911</strain>
    </source>
</reference>
<dbReference type="NCBIfam" id="TIGR01655">
    <property type="entry name" value="yxeA_fam"/>
    <property type="match status" value="1"/>
</dbReference>
<dbReference type="Pfam" id="PF06486">
    <property type="entry name" value="DUF1093"/>
    <property type="match status" value="1"/>
</dbReference>
<proteinExistence type="predicted"/>
<sequence>MRQATCNVGAFVILVGIVLFGMPLVTRNQPTAAADLLDRYNPVVPTQTMYAAAGGCSVEWVQNRHGGRDYRYRLTGVSARGQGRQLLVQVESRPLAPHTYLKLRAKGQSVVSWHQINASALPRAVRLKLTQ</sequence>
<protein>
    <submittedName>
        <fullName evidence="1">YxeA family protein</fullName>
    </submittedName>
</protein>
<dbReference type="EMBL" id="JBHTMO010000022">
    <property type="protein sequence ID" value="MFD1393339.1"/>
    <property type="molecule type" value="Genomic_DNA"/>
</dbReference>